<sequence>MDTGERGGTDGGTGNTAGAATTVSAALRDAVEVLTRAGVPSAAHDARELMATALDAVTSSHTPDGPDDLPRRVTATDLILHADDPVPASFPSMVARRAAREPLQFITGSAPVVGVDLRVGPGVFIPRPETDLLIDWGARTLLRRDTWRRTDALRRSMVPARYTVVDFCSGPGTVSLGLAHLLSRAGLPDRAAVRIVGIERNPTALEYARLNLTRWRRRGDIDVRVDVEFFRGDATDPQLVTALGLVAGADLVLANPPYVPEGDHGQNVAAADPEVAADPPDAVYSGADGLGVMRPLAGVISLTCAPHSRVAVEHDDSTGAEVRRLLEDAGIRDTVQHRDFAGRDRFVSGAVDRDPGFRLTEQAAQRLQ</sequence>
<dbReference type="STRING" id="1737425.GCA_900049755_00260"/>
<protein>
    <submittedName>
        <fullName evidence="2">Release factor glutamine methyltransferase</fullName>
        <ecNumber evidence="2">2.1.1.297</ecNumber>
    </submittedName>
</protein>
<dbReference type="Pfam" id="PF17827">
    <property type="entry name" value="PrmC_N"/>
    <property type="match status" value="1"/>
</dbReference>
<dbReference type="EC" id="2.1.1.297" evidence="2"/>
<dbReference type="Proteomes" id="UP000247696">
    <property type="component" value="Chromosome"/>
</dbReference>
<dbReference type="PANTHER" id="PTHR18895">
    <property type="entry name" value="HEMK METHYLTRANSFERASE"/>
    <property type="match status" value="1"/>
</dbReference>
<dbReference type="RefSeq" id="WP_162620211.1">
    <property type="nucleotide sequence ID" value="NZ_CP024988.1"/>
</dbReference>
<feature type="domain" description="Release factor glutamine methyltransferase N-terminal" evidence="1">
    <location>
        <begin position="26"/>
        <end position="108"/>
    </location>
</feature>
<dbReference type="InterPro" id="IPR002052">
    <property type="entry name" value="DNA_methylase_N6_adenine_CS"/>
</dbReference>
<keyword evidence="2" id="KW-0489">Methyltransferase</keyword>
<evidence type="ECO:0000259" key="1">
    <source>
        <dbReference type="Pfam" id="PF17827"/>
    </source>
</evidence>
<evidence type="ECO:0000313" key="3">
    <source>
        <dbReference type="Proteomes" id="UP000247696"/>
    </source>
</evidence>
<dbReference type="EMBL" id="CP024988">
    <property type="protein sequence ID" value="AWT25833.1"/>
    <property type="molecule type" value="Genomic_DNA"/>
</dbReference>
<name>A0A2Z3YWN5_9CORY</name>
<reference evidence="3" key="1">
    <citation type="submission" date="2017-11" db="EMBL/GenBank/DDBJ databases">
        <title>Otitis media/interna in a cat caused by the recently described species Corynebacterium provencense.</title>
        <authorList>
            <person name="Kittl S."/>
            <person name="Brodard I."/>
            <person name="Rychener L."/>
            <person name="Jores J."/>
            <person name="Roosje P."/>
            <person name="Gobeli Brawand S."/>
        </authorList>
    </citation>
    <scope>NUCLEOTIDE SEQUENCE [LARGE SCALE GENOMIC DNA]</scope>
    <source>
        <strain evidence="3">17KM38</strain>
    </source>
</reference>
<dbReference type="Gene3D" id="3.40.50.150">
    <property type="entry name" value="Vaccinia Virus protein VP39"/>
    <property type="match status" value="1"/>
</dbReference>
<dbReference type="PROSITE" id="PS00092">
    <property type="entry name" value="N6_MTASE"/>
    <property type="match status" value="1"/>
</dbReference>
<dbReference type="AlphaFoldDB" id="A0A2Z3YWN5"/>
<dbReference type="InterPro" id="IPR029063">
    <property type="entry name" value="SAM-dependent_MTases_sf"/>
</dbReference>
<dbReference type="PANTHER" id="PTHR18895:SF74">
    <property type="entry name" value="MTRF1L RELEASE FACTOR GLUTAMINE METHYLTRANSFERASE"/>
    <property type="match status" value="1"/>
</dbReference>
<evidence type="ECO:0000313" key="2">
    <source>
        <dbReference type="EMBL" id="AWT25833.1"/>
    </source>
</evidence>
<dbReference type="KEGG" id="cpre:Csp1_10280"/>
<proteinExistence type="predicted"/>
<dbReference type="GO" id="GO:0102559">
    <property type="term" value="F:peptide chain release factor N(5)-glutamine methyltransferase activity"/>
    <property type="evidence" value="ECO:0007669"/>
    <property type="project" value="UniProtKB-EC"/>
</dbReference>
<organism evidence="2 3">
    <name type="scientific">Corynebacterium provencense</name>
    <dbReference type="NCBI Taxonomy" id="1737425"/>
    <lineage>
        <taxon>Bacteria</taxon>
        <taxon>Bacillati</taxon>
        <taxon>Actinomycetota</taxon>
        <taxon>Actinomycetes</taxon>
        <taxon>Mycobacteriales</taxon>
        <taxon>Corynebacteriaceae</taxon>
        <taxon>Corynebacterium</taxon>
    </lineage>
</organism>
<gene>
    <name evidence="2" type="primary">prmC_2</name>
    <name evidence="2" type="ORF">Csp1_10280</name>
</gene>
<dbReference type="GO" id="GO:0032259">
    <property type="term" value="P:methylation"/>
    <property type="evidence" value="ECO:0007669"/>
    <property type="project" value="UniProtKB-KW"/>
</dbReference>
<dbReference type="SUPFAM" id="SSF53335">
    <property type="entry name" value="S-adenosyl-L-methionine-dependent methyltransferases"/>
    <property type="match status" value="1"/>
</dbReference>
<dbReference type="InterPro" id="IPR040758">
    <property type="entry name" value="PrmC_N"/>
</dbReference>
<keyword evidence="3" id="KW-1185">Reference proteome</keyword>
<dbReference type="CDD" id="cd02440">
    <property type="entry name" value="AdoMet_MTases"/>
    <property type="match status" value="1"/>
</dbReference>
<accession>A0A2Z3YWN5</accession>
<dbReference type="InterPro" id="IPR050320">
    <property type="entry name" value="N5-glutamine_MTase"/>
</dbReference>
<dbReference type="Gene3D" id="1.10.8.10">
    <property type="entry name" value="DNA helicase RuvA subunit, C-terminal domain"/>
    <property type="match status" value="1"/>
</dbReference>
<dbReference type="GO" id="GO:0003676">
    <property type="term" value="F:nucleic acid binding"/>
    <property type="evidence" value="ECO:0007669"/>
    <property type="project" value="InterPro"/>
</dbReference>
<keyword evidence="2" id="KW-0808">Transferase</keyword>